<organism evidence="1">
    <name type="scientific">human gut metagenome</name>
    <dbReference type="NCBI Taxonomy" id="408170"/>
    <lineage>
        <taxon>unclassified sequences</taxon>
        <taxon>metagenomes</taxon>
        <taxon>organismal metagenomes</taxon>
    </lineage>
</organism>
<dbReference type="EMBL" id="AJWZ01010028">
    <property type="protein sequence ID" value="EKC49634.1"/>
    <property type="molecule type" value="Genomic_DNA"/>
</dbReference>
<protein>
    <submittedName>
        <fullName evidence="1">Transcription termination factor NusA</fullName>
    </submittedName>
</protein>
<reference evidence="1" key="1">
    <citation type="journal article" date="2013" name="Environ. Microbiol.">
        <title>Microbiota from the distal guts of lean and obese adolescents exhibit partial functional redundancy besides clear differences in community structure.</title>
        <authorList>
            <person name="Ferrer M."/>
            <person name="Ruiz A."/>
            <person name="Lanza F."/>
            <person name="Haange S.B."/>
            <person name="Oberbach A."/>
            <person name="Till H."/>
            <person name="Bargiela R."/>
            <person name="Campoy C."/>
            <person name="Segura M.T."/>
            <person name="Richter M."/>
            <person name="von Bergen M."/>
            <person name="Seifert J."/>
            <person name="Suarez A."/>
        </authorList>
    </citation>
    <scope>NUCLEOTIDE SEQUENCE</scope>
</reference>
<feature type="non-terminal residue" evidence="1">
    <location>
        <position position="1"/>
    </location>
</feature>
<dbReference type="AlphaFoldDB" id="K1S2P8"/>
<name>K1S2P8_9ZZZZ</name>
<accession>K1S2P8</accession>
<proteinExistence type="predicted"/>
<gene>
    <name evidence="1" type="ORF">OBE_14536</name>
</gene>
<evidence type="ECO:0000313" key="1">
    <source>
        <dbReference type="EMBL" id="EKC49634.1"/>
    </source>
</evidence>
<comment type="caution">
    <text evidence="1">The sequence shown here is derived from an EMBL/GenBank/DDBJ whole genome shotgun (WGS) entry which is preliminary data.</text>
</comment>
<sequence>VIDAIKGIGLDTAKQVLNAPRNLLIEKADLEEETVDHVLSVLRAEFEQ</sequence>